<dbReference type="Proteomes" id="UP000054047">
    <property type="component" value="Unassembled WGS sequence"/>
</dbReference>
<dbReference type="AlphaFoldDB" id="A0A0C2H1Q8"/>
<name>A0A0C2H1Q8_9BILA</name>
<organism evidence="1 2">
    <name type="scientific">Ancylostoma duodenale</name>
    <dbReference type="NCBI Taxonomy" id="51022"/>
    <lineage>
        <taxon>Eukaryota</taxon>
        <taxon>Metazoa</taxon>
        <taxon>Ecdysozoa</taxon>
        <taxon>Nematoda</taxon>
        <taxon>Chromadorea</taxon>
        <taxon>Rhabditida</taxon>
        <taxon>Rhabditina</taxon>
        <taxon>Rhabditomorpha</taxon>
        <taxon>Strongyloidea</taxon>
        <taxon>Ancylostomatidae</taxon>
        <taxon>Ancylostomatinae</taxon>
        <taxon>Ancylostoma</taxon>
    </lineage>
</organism>
<protein>
    <submittedName>
        <fullName evidence="1">Uncharacterized protein</fullName>
    </submittedName>
</protein>
<proteinExistence type="predicted"/>
<reference evidence="1 2" key="1">
    <citation type="submission" date="2013-12" db="EMBL/GenBank/DDBJ databases">
        <title>Draft genome of the parsitic nematode Ancylostoma duodenale.</title>
        <authorList>
            <person name="Mitreva M."/>
        </authorList>
    </citation>
    <scope>NUCLEOTIDE SEQUENCE [LARGE SCALE GENOMIC DNA]</scope>
    <source>
        <strain evidence="1 2">Zhejiang</strain>
    </source>
</reference>
<evidence type="ECO:0000313" key="2">
    <source>
        <dbReference type="Proteomes" id="UP000054047"/>
    </source>
</evidence>
<dbReference type="OrthoDB" id="10554896at2759"/>
<accession>A0A0C2H1Q8</accession>
<gene>
    <name evidence="1" type="ORF">ANCDUO_04187</name>
</gene>
<sequence>MPSQPRDGFSVWRRCPFSKETSSARSSPMSCNVGRGHHSIPVRPDLSTADSALADGALTTPVDLHVILNGLSVNYGDRMEPDQLIHCETNARERYLIENIIFHPERTLFLSDEEREEYRIAEREVSDATAEVIAIMFHVRRCRA</sequence>
<dbReference type="EMBL" id="KN727531">
    <property type="protein sequence ID" value="KIH65494.1"/>
    <property type="molecule type" value="Genomic_DNA"/>
</dbReference>
<keyword evidence="2" id="KW-1185">Reference proteome</keyword>
<evidence type="ECO:0000313" key="1">
    <source>
        <dbReference type="EMBL" id="KIH65494.1"/>
    </source>
</evidence>